<proteinExistence type="predicted"/>
<evidence type="ECO:0000256" key="3">
    <source>
        <dbReference type="ARBA" id="ARBA00022989"/>
    </source>
</evidence>
<dbReference type="InterPro" id="IPR000832">
    <property type="entry name" value="GPCR_2_secretin-like"/>
</dbReference>
<evidence type="ECO:0000256" key="5">
    <source>
        <dbReference type="SAM" id="Phobius"/>
    </source>
</evidence>
<evidence type="ECO:0000313" key="6">
    <source>
        <dbReference type="EMBL" id="KAH3729501.1"/>
    </source>
</evidence>
<protein>
    <submittedName>
        <fullName evidence="6">Uncharacterized protein</fullName>
    </submittedName>
</protein>
<dbReference type="Pfam" id="PF00002">
    <property type="entry name" value="7tm_2"/>
    <property type="match status" value="1"/>
</dbReference>
<gene>
    <name evidence="6" type="ORF">DPMN_055473</name>
</gene>
<evidence type="ECO:0000256" key="4">
    <source>
        <dbReference type="ARBA" id="ARBA00023136"/>
    </source>
</evidence>
<dbReference type="GO" id="GO:0016020">
    <property type="term" value="C:membrane"/>
    <property type="evidence" value="ECO:0007669"/>
    <property type="project" value="UniProtKB-SubCell"/>
</dbReference>
<dbReference type="AlphaFoldDB" id="A0A9D4CSR9"/>
<keyword evidence="4 5" id="KW-0472">Membrane</keyword>
<evidence type="ECO:0000313" key="7">
    <source>
        <dbReference type="Proteomes" id="UP000828390"/>
    </source>
</evidence>
<keyword evidence="7" id="KW-1185">Reference proteome</keyword>
<dbReference type="Proteomes" id="UP000828390">
    <property type="component" value="Unassembled WGS sequence"/>
</dbReference>
<comment type="subcellular location">
    <subcellularLocation>
        <location evidence="1">Membrane</location>
        <topology evidence="1">Multi-pass membrane protein</topology>
    </subcellularLocation>
</comment>
<name>A0A9D4CSR9_DREPO</name>
<keyword evidence="2 5" id="KW-0812">Transmembrane</keyword>
<evidence type="ECO:0000256" key="1">
    <source>
        <dbReference type="ARBA" id="ARBA00004141"/>
    </source>
</evidence>
<reference evidence="6" key="2">
    <citation type="submission" date="2020-11" db="EMBL/GenBank/DDBJ databases">
        <authorList>
            <person name="McCartney M.A."/>
            <person name="Auch B."/>
            <person name="Kono T."/>
            <person name="Mallez S."/>
            <person name="Becker A."/>
            <person name="Gohl D.M."/>
            <person name="Silverstein K.A.T."/>
            <person name="Koren S."/>
            <person name="Bechman K.B."/>
            <person name="Herman A."/>
            <person name="Abrahante J.E."/>
            <person name="Garbe J."/>
        </authorList>
    </citation>
    <scope>NUCLEOTIDE SEQUENCE</scope>
    <source>
        <strain evidence="6">Duluth1</strain>
        <tissue evidence="6">Whole animal</tissue>
    </source>
</reference>
<comment type="caution">
    <text evidence="6">The sequence shown here is derived from an EMBL/GenBank/DDBJ whole genome shotgun (WGS) entry which is preliminary data.</text>
</comment>
<sequence>MVDKPIKDKIKKTLWSLCVLVPLTGVSWILGIFFVNESASFMHMCSQSATGSRAFISSYSTAV</sequence>
<dbReference type="EMBL" id="JAIWYP010000012">
    <property type="protein sequence ID" value="KAH3729501.1"/>
    <property type="molecule type" value="Genomic_DNA"/>
</dbReference>
<evidence type="ECO:0000256" key="2">
    <source>
        <dbReference type="ARBA" id="ARBA00022692"/>
    </source>
</evidence>
<keyword evidence="3 5" id="KW-1133">Transmembrane helix</keyword>
<organism evidence="6 7">
    <name type="scientific">Dreissena polymorpha</name>
    <name type="common">Zebra mussel</name>
    <name type="synonym">Mytilus polymorpha</name>
    <dbReference type="NCBI Taxonomy" id="45954"/>
    <lineage>
        <taxon>Eukaryota</taxon>
        <taxon>Metazoa</taxon>
        <taxon>Spiralia</taxon>
        <taxon>Lophotrochozoa</taxon>
        <taxon>Mollusca</taxon>
        <taxon>Bivalvia</taxon>
        <taxon>Autobranchia</taxon>
        <taxon>Heteroconchia</taxon>
        <taxon>Euheterodonta</taxon>
        <taxon>Imparidentia</taxon>
        <taxon>Neoheterodontei</taxon>
        <taxon>Myida</taxon>
        <taxon>Dreissenoidea</taxon>
        <taxon>Dreissenidae</taxon>
        <taxon>Dreissena</taxon>
    </lineage>
</organism>
<feature type="transmembrane region" description="Helical" evidence="5">
    <location>
        <begin position="14"/>
        <end position="34"/>
    </location>
</feature>
<reference evidence="6" key="1">
    <citation type="journal article" date="2019" name="bioRxiv">
        <title>The Genome of the Zebra Mussel, Dreissena polymorpha: A Resource for Invasive Species Research.</title>
        <authorList>
            <person name="McCartney M.A."/>
            <person name="Auch B."/>
            <person name="Kono T."/>
            <person name="Mallez S."/>
            <person name="Zhang Y."/>
            <person name="Obille A."/>
            <person name="Becker A."/>
            <person name="Abrahante J.E."/>
            <person name="Garbe J."/>
            <person name="Badalamenti J.P."/>
            <person name="Herman A."/>
            <person name="Mangelson H."/>
            <person name="Liachko I."/>
            <person name="Sullivan S."/>
            <person name="Sone E.D."/>
            <person name="Koren S."/>
            <person name="Silverstein K.A.T."/>
            <person name="Beckman K.B."/>
            <person name="Gohl D.M."/>
        </authorList>
    </citation>
    <scope>NUCLEOTIDE SEQUENCE</scope>
    <source>
        <strain evidence="6">Duluth1</strain>
        <tissue evidence="6">Whole animal</tissue>
    </source>
</reference>
<dbReference type="Gene3D" id="1.20.1070.10">
    <property type="entry name" value="Rhodopsin 7-helix transmembrane proteins"/>
    <property type="match status" value="1"/>
</dbReference>
<accession>A0A9D4CSR9</accession>
<dbReference type="GO" id="GO:0004930">
    <property type="term" value="F:G protein-coupled receptor activity"/>
    <property type="evidence" value="ECO:0007669"/>
    <property type="project" value="InterPro"/>
</dbReference>